<accession>A0A4Q4RW62</accession>
<feature type="region of interest" description="Disordered" evidence="1">
    <location>
        <begin position="1"/>
        <end position="48"/>
    </location>
</feature>
<comment type="caution">
    <text evidence="2">The sequence shown here is derived from an EMBL/GenBank/DDBJ whole genome shotgun (WGS) entry which is preliminary data.</text>
</comment>
<evidence type="ECO:0000313" key="2">
    <source>
        <dbReference type="EMBL" id="RYO61439.1"/>
    </source>
</evidence>
<reference evidence="3" key="1">
    <citation type="journal article" date="2019" name="bioRxiv">
        <title>Genomics, evolutionary history and diagnostics of the Alternaria alternata species group including apple and Asian pear pathotypes.</title>
        <authorList>
            <person name="Armitage A.D."/>
            <person name="Cockerton H.M."/>
            <person name="Sreenivasaprasad S."/>
            <person name="Woodhall J.W."/>
            <person name="Lane C.R."/>
            <person name="Harrison R.J."/>
            <person name="Clarkson J.P."/>
        </authorList>
    </citation>
    <scope>NUCLEOTIDE SEQUENCE [LARGE SCALE GENOMIC DNA]</scope>
    <source>
        <strain evidence="3">RGR 97.0016</strain>
    </source>
</reference>
<dbReference type="OrthoDB" id="3790454at2759"/>
<evidence type="ECO:0000313" key="3">
    <source>
        <dbReference type="Proteomes" id="UP000293823"/>
    </source>
</evidence>
<protein>
    <submittedName>
        <fullName evidence="2">Uncharacterized protein</fullName>
    </submittedName>
</protein>
<gene>
    <name evidence="2" type="ORF">AA0113_g6910</name>
</gene>
<organism evidence="2 3">
    <name type="scientific">Alternaria arborescens</name>
    <dbReference type="NCBI Taxonomy" id="156630"/>
    <lineage>
        <taxon>Eukaryota</taxon>
        <taxon>Fungi</taxon>
        <taxon>Dikarya</taxon>
        <taxon>Ascomycota</taxon>
        <taxon>Pezizomycotina</taxon>
        <taxon>Dothideomycetes</taxon>
        <taxon>Pleosporomycetidae</taxon>
        <taxon>Pleosporales</taxon>
        <taxon>Pleosporineae</taxon>
        <taxon>Pleosporaceae</taxon>
        <taxon>Alternaria</taxon>
        <taxon>Alternaria sect. Alternaria</taxon>
    </lineage>
</organism>
<feature type="compositionally biased region" description="Polar residues" evidence="1">
    <location>
        <begin position="1"/>
        <end position="13"/>
    </location>
</feature>
<sequence>MATSTPNRRTSQRPARAQSIQSIQSDSSFTTPRPTPRPPPQRLGRGVRANSIVIEIASPSVADTTNEIDEKKSVVRLLPAHYLLPPTHPSPYEGSLERSLDAIQDWGRLHMSANGVTQGKLPSLVCYELYAR</sequence>
<dbReference type="AlphaFoldDB" id="A0A4Q4RW62"/>
<name>A0A4Q4RW62_9PLEO</name>
<evidence type="ECO:0000256" key="1">
    <source>
        <dbReference type="SAM" id="MobiDB-lite"/>
    </source>
</evidence>
<dbReference type="Proteomes" id="UP000293823">
    <property type="component" value="Unassembled WGS sequence"/>
</dbReference>
<feature type="compositionally biased region" description="Low complexity" evidence="1">
    <location>
        <begin position="18"/>
        <end position="32"/>
    </location>
</feature>
<dbReference type="EMBL" id="PEJP01000025">
    <property type="protein sequence ID" value="RYO61439.1"/>
    <property type="molecule type" value="Genomic_DNA"/>
</dbReference>
<keyword evidence="3" id="KW-1185">Reference proteome</keyword>
<proteinExistence type="predicted"/>